<evidence type="ECO:0000313" key="2">
    <source>
        <dbReference type="Proteomes" id="UP001163731"/>
    </source>
</evidence>
<comment type="caution">
    <text evidence="1">The sequence shown here is derived from an EMBL/GenBank/DDBJ whole genome shotgun (WGS) entry which is preliminary data.</text>
</comment>
<dbReference type="InterPro" id="IPR028974">
    <property type="entry name" value="TSP_type-3_rpt"/>
</dbReference>
<evidence type="ECO:0008006" key="3">
    <source>
        <dbReference type="Google" id="ProtNLM"/>
    </source>
</evidence>
<keyword evidence="2" id="KW-1185">Reference proteome</keyword>
<dbReference type="Gene3D" id="4.10.1080.10">
    <property type="entry name" value="TSP type-3 repeat"/>
    <property type="match status" value="1"/>
</dbReference>
<feature type="non-terminal residue" evidence="1">
    <location>
        <position position="1000"/>
    </location>
</feature>
<dbReference type="Proteomes" id="UP001163731">
    <property type="component" value="Unassembled WGS sequence"/>
</dbReference>
<dbReference type="EMBL" id="JAPDHW010000027">
    <property type="protein sequence ID" value="MCW3170755.1"/>
    <property type="molecule type" value="Genomic_DNA"/>
</dbReference>
<reference evidence="1" key="1">
    <citation type="submission" date="2022-10" db="EMBL/GenBank/DDBJ databases">
        <title>Chryseobacterium babae sp. nov. isolated from the gut of the beetle Oryctes rhinoceros, and Chryseobacterium kimseyorum sp. nov., isolated from a stick insect rearing cage.</title>
        <authorList>
            <person name="Shelomi M."/>
            <person name="Han C.-J."/>
            <person name="Chen W.-M."/>
            <person name="Chen H.-K."/>
            <person name="Liaw S.-J."/>
            <person name="Muhle E."/>
            <person name="Clermont D."/>
        </authorList>
    </citation>
    <scope>NUCLEOTIDE SEQUENCE</scope>
    <source>
        <strain evidence="1">09-1422</strain>
    </source>
</reference>
<protein>
    <recommendedName>
        <fullName evidence="3">Ig-like domain-containing protein</fullName>
    </recommendedName>
</protein>
<accession>A0ABT3I3X3</accession>
<name>A0ABT3I3X3_9FLAO</name>
<proteinExistence type="predicted"/>
<sequence>MKQTLSNFIKDKFQFVWLVLIFPNLRNCISEFIRKSEAVPVNRNNKFTSLIATLAFGLITSGVLSAQTPTLIGQFTYTTKGAGAVGVPSFSYNIPAGKNRLMIVTAYFERDHVTVGTNYPGTNADATPVLRLGAADFIQYVYNYRFYGSTSSSASTAYMSSSLYSYDISDQYGLPTGVTTFSFPSMVGKPPLSAGDDVVISISVYENARQNYILTNLVGNNADAPSSSSTFSALTVTAPAAPVGTTQANILYLAHGAISQESAVSNSADWIDINSVFSSNNLGQNYAGFLNNGGFKPDNEADGITMKTVYRTGVTANPSITFSRASTTKIMNYMGRITAILPLARPGVSGTVYIDNNGLTGGISNGGTGGGVWNTANTLYVNAVDVNGNVLATALVSNTGIFSFPSGGNLIENDVVRFQLSRNQGLVGQPAPVKELPDGYITVGESTASGTSDGTPDGEFTLTIGAANSASNIINRFGVTGCPTGTVGPSVYTTLETSCLQPTVNLTSAHTGTIPTNTTLVWYTTINRAAGTQVTGAGITSAGAGTYYAFYYSSASNCYSPASAPVVVQFDSIDSDGDGVYDLCDQDDDNDGILDTDEDICSKPNQIVNGDFSASPASASWISSFSTNTPNTSGPLNYTGSAANILVDNPGTLYPGNILLANTSPFTTRSGVAYSFSSTLNIIPGGTTNTSFSWVLIDSSNNIVKVIQTYKTQASGTGNVQINNTSTAYPVTFIAPGTGNYRLALTWITNSSSSGNAQDVRIDNVTLLVPCDTDGDGIPNYLDLDSDNDGCPDAIEGASTTITPANLLPSSIPGGNSGATSGTFNQPVTQNLGNTVNTTVASPSYGVPTIAGTGQAIGTSQTANPVLNAGTAGANQTINSGSSPAALTLTGSSGVIQWQVSTDNITFANVASGGTTASYSPGTLTVTRYYRAIITSVGGCTATSNVVTITVNAFDCIGKIYSLAGATGEIRAFTDPAISGALGTVVNTTPYPQTPASSAN</sequence>
<dbReference type="SUPFAM" id="SSF103647">
    <property type="entry name" value="TSP type-3 repeat"/>
    <property type="match status" value="2"/>
</dbReference>
<organism evidence="1 2">
    <name type="scientific">Chryseobacterium kimseyorum</name>
    <dbReference type="NCBI Taxonomy" id="2984028"/>
    <lineage>
        <taxon>Bacteria</taxon>
        <taxon>Pseudomonadati</taxon>
        <taxon>Bacteroidota</taxon>
        <taxon>Flavobacteriia</taxon>
        <taxon>Flavobacteriales</taxon>
        <taxon>Weeksellaceae</taxon>
        <taxon>Chryseobacterium group</taxon>
        <taxon>Chryseobacterium</taxon>
    </lineage>
</organism>
<gene>
    <name evidence="1" type="ORF">OMO38_19670</name>
</gene>
<evidence type="ECO:0000313" key="1">
    <source>
        <dbReference type="EMBL" id="MCW3170755.1"/>
    </source>
</evidence>